<dbReference type="InterPro" id="IPR013785">
    <property type="entry name" value="Aldolase_TIM"/>
</dbReference>
<keyword evidence="8 10" id="KW-0411">Iron-sulfur</keyword>
<dbReference type="SFLD" id="SFLDF00288">
    <property type="entry name" value="HemN-like__clustered_with_nucl"/>
    <property type="match status" value="1"/>
</dbReference>
<reference evidence="13" key="1">
    <citation type="submission" date="2016-10" db="EMBL/GenBank/DDBJ databases">
        <authorList>
            <person name="Varghese N."/>
            <person name="Submissions S."/>
        </authorList>
    </citation>
    <scope>NUCLEOTIDE SEQUENCE [LARGE SCALE GENOMIC DNA]</scope>
    <source>
        <strain evidence="13">DSM 18887</strain>
    </source>
</reference>
<keyword evidence="9 10" id="KW-0143">Chaperone</keyword>
<evidence type="ECO:0000256" key="6">
    <source>
        <dbReference type="ARBA" id="ARBA00022723"/>
    </source>
</evidence>
<keyword evidence="4 10" id="KW-0349">Heme</keyword>
<dbReference type="RefSeq" id="WP_091360493.1">
    <property type="nucleotide sequence ID" value="NZ_AP025284.1"/>
</dbReference>
<dbReference type="SFLD" id="SFLDG01082">
    <property type="entry name" value="B12-binding_domain_containing"/>
    <property type="match status" value="1"/>
</dbReference>
<dbReference type="EMBL" id="FOGB01000011">
    <property type="protein sequence ID" value="SEQ92414.1"/>
    <property type="molecule type" value="Genomic_DNA"/>
</dbReference>
<comment type="function">
    <text evidence="10">Probably acts as a heme chaperone, transferring heme to an unknown acceptor. Binds one molecule of heme per monomer, possibly covalently. Binds 1 [4Fe-4S] cluster. The cluster is coordinated with 3 cysteines and an exchangeable S-adenosyl-L-methionine.</text>
</comment>
<dbReference type="GO" id="GO:0046872">
    <property type="term" value="F:metal ion binding"/>
    <property type="evidence" value="ECO:0007669"/>
    <property type="project" value="UniProtKB-UniRule"/>
</dbReference>
<evidence type="ECO:0000256" key="10">
    <source>
        <dbReference type="RuleBase" id="RU364116"/>
    </source>
</evidence>
<evidence type="ECO:0000256" key="7">
    <source>
        <dbReference type="ARBA" id="ARBA00023004"/>
    </source>
</evidence>
<comment type="subcellular location">
    <subcellularLocation>
        <location evidence="10">Cytoplasm</location>
    </subcellularLocation>
</comment>
<dbReference type="SFLD" id="SFLDS00029">
    <property type="entry name" value="Radical_SAM"/>
    <property type="match status" value="2"/>
</dbReference>
<dbReference type="PANTHER" id="PTHR13932">
    <property type="entry name" value="COPROPORPHYRINIGEN III OXIDASE"/>
    <property type="match status" value="1"/>
</dbReference>
<dbReference type="SMART" id="SM00729">
    <property type="entry name" value="Elp3"/>
    <property type="match status" value="1"/>
</dbReference>
<sequence length="380" mass="42676">MLSLPPLSLYIHIPWCVRKCPYCDFNSHAVTGEIPQQRYIDALLRDLESELPAVQGRVIETIFIGGGTPSLFDASGIQQILRGIEALTPLSQSAEITMEANPGTFEQERFAGFRQAGINRLSIGIQSFDSGQLQQLGRIHNRNDALLAASKAREIGFDNFNLDLMHGLPGQTPDAALADLQQAIDLQPTHLSWYQLTIEPNTEFFSKPPELPEDEALWAIQEQGQVLLETHGYHQYEISAYSLPGRQSQHNLNYWQFGDYIGIGAGAHGKISWPQQNRISRRWKQRQPKAYMDALNPLSGEQDITPQERPFEFMMNALRLTHGVKSDLFTQRTGVPLPSIQALLERCRQSGLMETDAAILGPSPQGRLFLNDLLEQFLDD</sequence>
<keyword evidence="5 10" id="KW-0949">S-adenosyl-L-methionine</keyword>
<protein>
    <recommendedName>
        <fullName evidence="3 10">Heme chaperone HemW</fullName>
    </recommendedName>
</protein>
<evidence type="ECO:0000256" key="8">
    <source>
        <dbReference type="ARBA" id="ARBA00023014"/>
    </source>
</evidence>
<feature type="domain" description="Radical SAM core" evidence="11">
    <location>
        <begin position="1"/>
        <end position="237"/>
    </location>
</feature>
<dbReference type="GO" id="GO:0005737">
    <property type="term" value="C:cytoplasm"/>
    <property type="evidence" value="ECO:0007669"/>
    <property type="project" value="UniProtKB-SubCell"/>
</dbReference>
<evidence type="ECO:0000313" key="12">
    <source>
        <dbReference type="EMBL" id="SEQ92414.1"/>
    </source>
</evidence>
<dbReference type="STRING" id="355243.SAMN03080615_03256"/>
<dbReference type="InterPro" id="IPR006638">
    <property type="entry name" value="Elp3/MiaA/NifB-like_rSAM"/>
</dbReference>
<gene>
    <name evidence="12" type="ORF">SAMN03080615_03256</name>
</gene>
<dbReference type="GO" id="GO:0004109">
    <property type="term" value="F:coproporphyrinogen oxidase activity"/>
    <property type="evidence" value="ECO:0007669"/>
    <property type="project" value="InterPro"/>
</dbReference>
<name>A0A1H9K016_9GAMM</name>
<dbReference type="GO" id="GO:0006779">
    <property type="term" value="P:porphyrin-containing compound biosynthetic process"/>
    <property type="evidence" value="ECO:0007669"/>
    <property type="project" value="InterPro"/>
</dbReference>
<keyword evidence="10" id="KW-0004">4Fe-4S</keyword>
<comment type="cofactor">
    <cofactor evidence="1">
        <name>[4Fe-4S] cluster</name>
        <dbReference type="ChEBI" id="CHEBI:49883"/>
    </cofactor>
</comment>
<dbReference type="GO" id="GO:0051539">
    <property type="term" value="F:4 iron, 4 sulfur cluster binding"/>
    <property type="evidence" value="ECO:0007669"/>
    <property type="project" value="UniProtKB-UniRule"/>
</dbReference>
<dbReference type="OrthoDB" id="9808022at2"/>
<evidence type="ECO:0000256" key="3">
    <source>
        <dbReference type="ARBA" id="ARBA00017228"/>
    </source>
</evidence>
<evidence type="ECO:0000256" key="1">
    <source>
        <dbReference type="ARBA" id="ARBA00001966"/>
    </source>
</evidence>
<dbReference type="Pfam" id="PF04055">
    <property type="entry name" value="Radical_SAM"/>
    <property type="match status" value="1"/>
</dbReference>
<dbReference type="InterPro" id="IPR007197">
    <property type="entry name" value="rSAM"/>
</dbReference>
<evidence type="ECO:0000256" key="5">
    <source>
        <dbReference type="ARBA" id="ARBA00022691"/>
    </source>
</evidence>
<keyword evidence="7 10" id="KW-0408">Iron</keyword>
<dbReference type="AlphaFoldDB" id="A0A1H9K016"/>
<dbReference type="SFLD" id="SFLDG01065">
    <property type="entry name" value="anaerobic_coproporphyrinogen-I"/>
    <property type="match status" value="2"/>
</dbReference>
<keyword evidence="6 10" id="KW-0479">Metal-binding</keyword>
<evidence type="ECO:0000313" key="13">
    <source>
        <dbReference type="Proteomes" id="UP000198749"/>
    </source>
</evidence>
<keyword evidence="10" id="KW-0963">Cytoplasm</keyword>
<evidence type="ECO:0000259" key="11">
    <source>
        <dbReference type="PROSITE" id="PS51918"/>
    </source>
</evidence>
<organism evidence="12 13">
    <name type="scientific">Amphritea atlantica</name>
    <dbReference type="NCBI Taxonomy" id="355243"/>
    <lineage>
        <taxon>Bacteria</taxon>
        <taxon>Pseudomonadati</taxon>
        <taxon>Pseudomonadota</taxon>
        <taxon>Gammaproteobacteria</taxon>
        <taxon>Oceanospirillales</taxon>
        <taxon>Oceanospirillaceae</taxon>
        <taxon>Amphritea</taxon>
    </lineage>
</organism>
<dbReference type="Pfam" id="PF06969">
    <property type="entry name" value="HemN_C"/>
    <property type="match status" value="1"/>
</dbReference>
<comment type="similarity">
    <text evidence="2">Belongs to the anaerobic coproporphyrinogen-III oxidase family. HemW subfamily.</text>
</comment>
<evidence type="ECO:0000256" key="2">
    <source>
        <dbReference type="ARBA" id="ARBA00006100"/>
    </source>
</evidence>
<dbReference type="SFLD" id="SFLDF00562">
    <property type="entry name" value="HemN-like__clustered_with_heat"/>
    <property type="match status" value="1"/>
</dbReference>
<dbReference type="InterPro" id="IPR058240">
    <property type="entry name" value="rSAM_sf"/>
</dbReference>
<dbReference type="InterPro" id="IPR010723">
    <property type="entry name" value="HemN_C"/>
</dbReference>
<dbReference type="CDD" id="cd01335">
    <property type="entry name" value="Radical_SAM"/>
    <property type="match status" value="1"/>
</dbReference>
<evidence type="ECO:0000256" key="9">
    <source>
        <dbReference type="ARBA" id="ARBA00023186"/>
    </source>
</evidence>
<dbReference type="SUPFAM" id="SSF102114">
    <property type="entry name" value="Radical SAM enzymes"/>
    <property type="match status" value="1"/>
</dbReference>
<dbReference type="PANTHER" id="PTHR13932:SF5">
    <property type="entry name" value="RADICAL S-ADENOSYL METHIONINE DOMAIN-CONTAINING PROTEIN 1, MITOCHONDRIAL"/>
    <property type="match status" value="1"/>
</dbReference>
<proteinExistence type="inferred from homology"/>
<accession>A0A1H9K016</accession>
<dbReference type="PROSITE" id="PS51918">
    <property type="entry name" value="RADICAL_SAM"/>
    <property type="match status" value="1"/>
</dbReference>
<evidence type="ECO:0000256" key="4">
    <source>
        <dbReference type="ARBA" id="ARBA00022617"/>
    </source>
</evidence>
<dbReference type="Gene3D" id="3.20.20.70">
    <property type="entry name" value="Aldolase class I"/>
    <property type="match status" value="1"/>
</dbReference>
<dbReference type="InterPro" id="IPR004559">
    <property type="entry name" value="HemW-like"/>
</dbReference>
<dbReference type="Proteomes" id="UP000198749">
    <property type="component" value="Unassembled WGS sequence"/>
</dbReference>
<dbReference type="InterPro" id="IPR034505">
    <property type="entry name" value="Coproporphyrinogen-III_oxidase"/>
</dbReference>
<dbReference type="NCBIfam" id="TIGR00539">
    <property type="entry name" value="hemN_rel"/>
    <property type="match status" value="1"/>
</dbReference>
<keyword evidence="13" id="KW-1185">Reference proteome</keyword>